<dbReference type="RefSeq" id="WP_324619333.1">
    <property type="nucleotide sequence ID" value="NZ_JAYKOT010000003.1"/>
</dbReference>
<evidence type="ECO:0000313" key="1">
    <source>
        <dbReference type="EMBL" id="MEB3429153.1"/>
    </source>
</evidence>
<reference evidence="1 2" key="1">
    <citation type="submission" date="2024-01" db="EMBL/GenBank/DDBJ databases">
        <title>Complete genome sequence of Citroniella saccharovorans strain M6.X9, isolated from human fecal sample.</title>
        <authorList>
            <person name="Cheng G."/>
            <person name="Westerholm M."/>
            <person name="Schnurer A."/>
        </authorList>
    </citation>
    <scope>NUCLEOTIDE SEQUENCE [LARGE SCALE GENOMIC DNA]</scope>
    <source>
        <strain evidence="1 2">DSM 29873</strain>
    </source>
</reference>
<accession>A0AAW9MTH1</accession>
<dbReference type="Proteomes" id="UP001357733">
    <property type="component" value="Unassembled WGS sequence"/>
</dbReference>
<protein>
    <submittedName>
        <fullName evidence="1">Uncharacterized protein</fullName>
    </submittedName>
</protein>
<dbReference type="AlphaFoldDB" id="A0AAW9MTH1"/>
<organism evidence="1 2">
    <name type="scientific">Citroniella saccharovorans</name>
    <dbReference type="NCBI Taxonomy" id="2053367"/>
    <lineage>
        <taxon>Bacteria</taxon>
        <taxon>Bacillati</taxon>
        <taxon>Bacillota</taxon>
        <taxon>Tissierellia</taxon>
        <taxon>Tissierellales</taxon>
        <taxon>Peptoniphilaceae</taxon>
        <taxon>Citroniella</taxon>
    </lineage>
</organism>
<dbReference type="EMBL" id="JAYKOT010000003">
    <property type="protein sequence ID" value="MEB3429153.1"/>
    <property type="molecule type" value="Genomic_DNA"/>
</dbReference>
<gene>
    <name evidence="1" type="ORF">VLK81_03800</name>
</gene>
<proteinExistence type="predicted"/>
<comment type="caution">
    <text evidence="1">The sequence shown here is derived from an EMBL/GenBank/DDBJ whole genome shotgun (WGS) entry which is preliminary data.</text>
</comment>
<name>A0AAW9MTH1_9FIRM</name>
<sequence>MKEKDKLEKNLKDDSKLCCDLEKELKRKESSIEIDKREFDNFIEKSDK</sequence>
<keyword evidence="2" id="KW-1185">Reference proteome</keyword>
<evidence type="ECO:0000313" key="2">
    <source>
        <dbReference type="Proteomes" id="UP001357733"/>
    </source>
</evidence>